<dbReference type="InterPro" id="IPR001647">
    <property type="entry name" value="HTH_TetR"/>
</dbReference>
<organism evidence="4 5">
    <name type="scientific">Loigolactobacillus zhaoyuanensis</name>
    <dbReference type="NCBI Taxonomy" id="2486017"/>
    <lineage>
        <taxon>Bacteria</taxon>
        <taxon>Bacillati</taxon>
        <taxon>Bacillota</taxon>
        <taxon>Bacilli</taxon>
        <taxon>Lactobacillales</taxon>
        <taxon>Lactobacillaceae</taxon>
        <taxon>Loigolactobacillus</taxon>
    </lineage>
</organism>
<dbReference type="PRINTS" id="PR00455">
    <property type="entry name" value="HTHTETR"/>
</dbReference>
<dbReference type="RefSeq" id="WP_407136785.1">
    <property type="nucleotide sequence ID" value="NZ_JBGQPK010000003.1"/>
</dbReference>
<dbReference type="EMBL" id="JBGQPK010000003">
    <property type="protein sequence ID" value="MFL2028280.1"/>
    <property type="molecule type" value="Genomic_DNA"/>
</dbReference>
<sequence length="180" mass="21182">MESTRQKIIEVAQELIQQSGKVDVRLTEIADRLGITHGALYRHFKNKQELWIAVAKHWFDSEIIQQIKVAETINKPHLILHDWLWQFVNAKKRAYNEEPGMFTLNATYIENDPEILRSVLLDSMKWIDQLMGYNQPYYEKAEAILATFAVFTLPSFKTTWNAPDYQARFEQIWNLIKLGL</sequence>
<gene>
    <name evidence="4" type="ORF">ACEN34_01485</name>
</gene>
<evidence type="ECO:0000256" key="1">
    <source>
        <dbReference type="ARBA" id="ARBA00023125"/>
    </source>
</evidence>
<name>A0ABW8UBT3_9LACO</name>
<comment type="caution">
    <text evidence="4">The sequence shown here is derived from an EMBL/GenBank/DDBJ whole genome shotgun (WGS) entry which is preliminary data.</text>
</comment>
<dbReference type="InterPro" id="IPR009057">
    <property type="entry name" value="Homeodomain-like_sf"/>
</dbReference>
<dbReference type="PROSITE" id="PS50977">
    <property type="entry name" value="HTH_TETR_2"/>
    <property type="match status" value="1"/>
</dbReference>
<reference evidence="4 5" key="1">
    <citation type="submission" date="2024-08" db="EMBL/GenBank/DDBJ databases">
        <authorList>
            <person name="Arias E."/>
        </authorList>
    </citation>
    <scope>NUCLEOTIDE SEQUENCE [LARGE SCALE GENOMIC DNA]</scope>
    <source>
        <strain evidence="4 5">FAM 25317</strain>
    </source>
</reference>
<dbReference type="Proteomes" id="UP001625389">
    <property type="component" value="Unassembled WGS sequence"/>
</dbReference>
<evidence type="ECO:0000313" key="4">
    <source>
        <dbReference type="EMBL" id="MFL2028280.1"/>
    </source>
</evidence>
<dbReference type="Gene3D" id="1.10.357.10">
    <property type="entry name" value="Tetracycline Repressor, domain 2"/>
    <property type="match status" value="1"/>
</dbReference>
<keyword evidence="1 2" id="KW-0238">DNA-binding</keyword>
<accession>A0ABW8UBT3</accession>
<feature type="domain" description="HTH tetR-type" evidence="3">
    <location>
        <begin position="2"/>
        <end position="62"/>
    </location>
</feature>
<dbReference type="Pfam" id="PF00440">
    <property type="entry name" value="TetR_N"/>
    <property type="match status" value="1"/>
</dbReference>
<keyword evidence="5" id="KW-1185">Reference proteome</keyword>
<dbReference type="SUPFAM" id="SSF46689">
    <property type="entry name" value="Homeodomain-like"/>
    <property type="match status" value="1"/>
</dbReference>
<evidence type="ECO:0000256" key="2">
    <source>
        <dbReference type="PROSITE-ProRule" id="PRU00335"/>
    </source>
</evidence>
<evidence type="ECO:0000313" key="5">
    <source>
        <dbReference type="Proteomes" id="UP001625389"/>
    </source>
</evidence>
<dbReference type="PANTHER" id="PTHR43479:SF11">
    <property type="entry name" value="ACREF_ENVCD OPERON REPRESSOR-RELATED"/>
    <property type="match status" value="1"/>
</dbReference>
<evidence type="ECO:0000259" key="3">
    <source>
        <dbReference type="PROSITE" id="PS50977"/>
    </source>
</evidence>
<dbReference type="PANTHER" id="PTHR43479">
    <property type="entry name" value="ACREF/ENVCD OPERON REPRESSOR-RELATED"/>
    <property type="match status" value="1"/>
</dbReference>
<dbReference type="InterPro" id="IPR050624">
    <property type="entry name" value="HTH-type_Tx_Regulator"/>
</dbReference>
<protein>
    <submittedName>
        <fullName evidence="4">TetR/AcrR family transcriptional regulator</fullName>
    </submittedName>
</protein>
<proteinExistence type="predicted"/>
<feature type="DNA-binding region" description="H-T-H motif" evidence="2">
    <location>
        <begin position="25"/>
        <end position="44"/>
    </location>
</feature>